<dbReference type="PANTHER" id="PTHR13950">
    <property type="entry name" value="RABCONNECTIN-RELATED"/>
    <property type="match status" value="1"/>
</dbReference>
<evidence type="ECO:0000256" key="1">
    <source>
        <dbReference type="SAM" id="MobiDB-lite"/>
    </source>
</evidence>
<feature type="region of interest" description="Disordered" evidence="1">
    <location>
        <begin position="159"/>
        <end position="192"/>
    </location>
</feature>
<dbReference type="Gene3D" id="2.130.10.10">
    <property type="entry name" value="YVTN repeat-like/Quinoprotein amine dehydrogenase"/>
    <property type="match status" value="2"/>
</dbReference>
<proteinExistence type="predicted"/>
<feature type="compositionally biased region" description="Acidic residues" evidence="1">
    <location>
        <begin position="667"/>
        <end position="677"/>
    </location>
</feature>
<dbReference type="FunFam" id="2.130.10.10:FF:000651">
    <property type="entry name" value="RaBConnectin related"/>
    <property type="match status" value="1"/>
</dbReference>
<dbReference type="OrthoDB" id="342131at2759"/>
<feature type="compositionally biased region" description="Low complexity" evidence="1">
    <location>
        <begin position="2724"/>
        <end position="2741"/>
    </location>
</feature>
<dbReference type="Pfam" id="PF12234">
    <property type="entry name" value="Rav1p_C"/>
    <property type="match status" value="1"/>
</dbReference>
<dbReference type="InterPro" id="IPR015943">
    <property type="entry name" value="WD40/YVTN_repeat-like_dom_sf"/>
</dbReference>
<dbReference type="PROSITE" id="PS50082">
    <property type="entry name" value="WD_REPEATS_2"/>
    <property type="match status" value="2"/>
</dbReference>
<dbReference type="InterPro" id="IPR001680">
    <property type="entry name" value="WD40_rpt"/>
</dbReference>
<dbReference type="GO" id="GO:0007035">
    <property type="term" value="P:vacuolar acidification"/>
    <property type="evidence" value="ECO:0007669"/>
    <property type="project" value="TreeGrafter"/>
</dbReference>
<feature type="region of interest" description="Disordered" evidence="1">
    <location>
        <begin position="467"/>
        <end position="489"/>
    </location>
</feature>
<feature type="region of interest" description="Disordered" evidence="1">
    <location>
        <begin position="1749"/>
        <end position="1781"/>
    </location>
</feature>
<feature type="region of interest" description="Disordered" evidence="1">
    <location>
        <begin position="2841"/>
        <end position="2863"/>
    </location>
</feature>
<dbReference type="EMBL" id="GDIQ01097870">
    <property type="protein sequence ID" value="JAL53856.1"/>
    <property type="molecule type" value="Transcribed_RNA"/>
</dbReference>
<feature type="region of interest" description="Disordered" evidence="1">
    <location>
        <begin position="785"/>
        <end position="804"/>
    </location>
</feature>
<dbReference type="InterPro" id="IPR036322">
    <property type="entry name" value="WD40_repeat_dom_sf"/>
</dbReference>
<dbReference type="PANTHER" id="PTHR13950:SF9">
    <property type="entry name" value="RABCONNECTIN-3A"/>
    <property type="match status" value="1"/>
</dbReference>
<dbReference type="GO" id="GO:0043291">
    <property type="term" value="C:RAVE complex"/>
    <property type="evidence" value="ECO:0007669"/>
    <property type="project" value="TreeGrafter"/>
</dbReference>
<name>A0A0N8C2T1_9CRUS</name>
<dbReference type="PROSITE" id="PS50294">
    <property type="entry name" value="WD_REPEATS_REGION"/>
    <property type="match status" value="1"/>
</dbReference>
<dbReference type="InterPro" id="IPR052208">
    <property type="entry name" value="DmX-like/RAVE_component"/>
</dbReference>
<accession>A0A0N8C2T1</accession>
<feature type="compositionally biased region" description="Acidic residues" evidence="1">
    <location>
        <begin position="2845"/>
        <end position="2863"/>
    </location>
</feature>
<dbReference type="InterPro" id="IPR022033">
    <property type="entry name" value="Rav1p_C"/>
</dbReference>
<organism evidence="2">
    <name type="scientific">Daphnia magna</name>
    <dbReference type="NCBI Taxonomy" id="35525"/>
    <lineage>
        <taxon>Eukaryota</taxon>
        <taxon>Metazoa</taxon>
        <taxon>Ecdysozoa</taxon>
        <taxon>Arthropoda</taxon>
        <taxon>Crustacea</taxon>
        <taxon>Branchiopoda</taxon>
        <taxon>Diplostraca</taxon>
        <taxon>Cladocera</taxon>
        <taxon>Anomopoda</taxon>
        <taxon>Daphniidae</taxon>
        <taxon>Daphnia</taxon>
    </lineage>
</organism>
<feature type="region of interest" description="Disordered" evidence="1">
    <location>
        <begin position="2724"/>
        <end position="2754"/>
    </location>
</feature>
<reference evidence="2" key="1">
    <citation type="submission" date="2015-10" db="EMBL/GenBank/DDBJ databases">
        <title>EvidentialGene: Evidence-directed Construction of Complete mRNA Transcriptomes without Genomes.</title>
        <authorList>
            <person name="Gilbert D.G."/>
        </authorList>
    </citation>
    <scope>NUCLEOTIDE SEQUENCE</scope>
</reference>
<protein>
    <submittedName>
        <fullName evidence="2">DmX protein 2</fullName>
    </submittedName>
</protein>
<dbReference type="SMART" id="SM00320">
    <property type="entry name" value="WD40"/>
    <property type="match status" value="11"/>
</dbReference>
<feature type="region of interest" description="Disordered" evidence="1">
    <location>
        <begin position="1503"/>
        <end position="1527"/>
    </location>
</feature>
<feature type="region of interest" description="Disordered" evidence="1">
    <location>
        <begin position="654"/>
        <end position="707"/>
    </location>
</feature>
<feature type="compositionally biased region" description="Acidic residues" evidence="1">
    <location>
        <begin position="475"/>
        <end position="486"/>
    </location>
</feature>
<feature type="region of interest" description="Disordered" evidence="1">
    <location>
        <begin position="2220"/>
        <end position="2239"/>
    </location>
</feature>
<evidence type="ECO:0000313" key="2">
    <source>
        <dbReference type="EMBL" id="JAL53856.1"/>
    </source>
</evidence>
<sequence>MKLHQVLTGACNAGDRCFAVGSVEGIPFVTYAAGSNIVVLSVTFERVQIIPGICHQNVQISCIDCSTDTGKIAAAYGNKVKIFEPTPLVHHNSTHKLDYHWVETGNIQTEYFVRAISFNLEGTRLLLGGRLLQLWASKETNESQEDIYSKHIPRSATFQLGAGNDVDSDEEERDPRSTEAKETWPKSPQTGDASDCYELAWETRTATPVRLMCFSPDGTLFATAGMNDPLVKVWYQDKPLLFPSKSMEHLAAASPTCNDNSTKYAFEYLGHPASVVSIEWRRTSKYMPRGSVANMLVTSCEDSICRVWVETVLPDDGLVNMNSFDPLASQNPRFRTHRHKHKFMQRLKHMRHCFQLKRLLKQENGGKSPKKGNKAMTIPTLFSTYSVHDYHSYGIHGTGQANGLHFHLAATINAQTDIPLVPSLGGSANDKGFVVHWLNNKEMHFTLQAEYILQELSKKAVGREESFQNGLGAAESEDDRGEDPEPQVDFLRRKKLRATTGDLAKFLRTEPDQGKNLDLPSPHAGPGLHPDQIMSNTASLYSMNTDITGVTGLGVPLGDALDHRIETLLKDWHHSPDLLYAVHPLDGSYLVWLVDWLDEYNPGSFRQAQVSFSSRLPNAVPLGDASTLSTHLALFNPFHILDLRNLLHLEGPQSIQSPQPVASANVADEDAAVDEESQSTNRASSSCGPAPQSAEGPSATSEEKHEINPYHASSSPIVAMVTKHANGTLNLWHLALSDQSKFTQVLSVSHMTRISGHRFRVNSISCHPVLPLLLTTSHHNVINNPNDREIFGSTTQKKRRESGQANQGYCSELILWKVETVGPLGKSGGVKELARINSPEMSAFASVAWIPTVLPSSSLGGYSNSASACFVASDGSSLRIYQAVIDARTLLAQILITPTLGPNNPFNTSFDKESPVRQFMLGNRTLVRLVSEQSTSRPGCILELDAMVEADHDWKQTQFLHVFQQQLLTGHKLISNIATPSNIPVAESAHQTIPEVIPTSQRKTPLSQMPLTSRMSLMEVTQSAVVDLQESLAFNEPFYVVVVEKENEMEAKQNESFDFLDVPSHGGSSDACEGATVVHVWKLVISSCHEEQGGLASPLQKRPPGPNVTMKTIKMCTQRLPLPDGVGIIHAAPAAGHLSSASIYPACFAPYAMVTACTDNTVRFWRCKLVTENKSKESPEEYLRWEEWQMISKEGTSLLPISGRPLSVSVAYSGRIAVAYKNGKSFKGKSVKDSKNREVDTRYFDLVVAIYECESTGGSEWVQEDVIYLKNIRLPRLPAIDPNIDLAYLQEEGDHWLKKRQVGIETLTKNLSHSDLESQDNDGGCFERIQPKIQGLLSVPSYATILTLKKSIEHRGNVCPLTQKNLVQLDWVSKEDGSHILTVGVGHRVLLYTSVSSPAVKERFNNSKIAKNHKLARQTSQTSSFNQDDVTVRWLRLRSLELRTADGLPPLPMHLSWVRDGIFVVGMDNEMQIYSQWKDTMSGITNGSAGASVASPVSLQEHLGDESGTDVDSDTEAGSVGYDDDVGEDRDVLDRELHTLAKEGRVAYAPSMAQLPRASSMHALVAAQGSSNVKKVTVNTPKKKKDQSTTVSSPTVSLLQDCLPSYGLFEASQIACPVLPQYHPQQLMELLNSGKIRWVKAILAHLVRCISGHRGAESDDEDDEDVEESAKHWARTRTLSISSPDNETCKITADLHISAVPKELTLDYTEICAVPPLPLWLLLAADQSTNLGDPTTSGTDSLFHPSLETHAEEEEDLDTILSESPPRRKNKRKNASGESGAQHLQQQYFQFGTRQAALLTSVLTHTQLPGLSSVDQMHLLALADTLASCSATHLVTSTIQTGATKNPSKSGPSHPGSESSLDSCGLRFLLAARHHSYLLRFLPPVQRAALKKQGISSALLTWAFHSEAQEELLQLLPAFTKPNPTWADYRELGFGWWMRNNASLRRCIEKLAKAAYQSQGDPLDAAIYYLAMKKKNLVWGLFRQVQNERMTQFFSNNFTEERWRKAALKNAYALLGKQRFDHAVAFFLLAGSLKDAIDICLSRMHDIQLAIVITRLYEGDMESVPPGLKKLLQDHVLGFNESSEPVAASAGSDPFLRSMSYWLLAQYTDSLSTLLERRGDKGELTKSQNIASPSVFNFYIYLRNHPLIIRQQLALSAKGQSANKRTHLAGVGAISVDKTYLLQEWITPLERRLYFTTAHAHFLAGCPALALEVLSKLPDHVQQPDSEADKNSDSAAAADENTCEIVQEKAEGMDWSTPLLIVSPSAETRDFDWGQPIGNKSDTLELKWSDEEDTDTDCSDGGITMKEMSTAEIPVIPSEPKLEADSESGGLDIMAQQLKFIACLKILMGEMATLATGFEVDGGQLRLQLYLWLDRELQALQQLCNYAPIPVSGTGNEEDEPSLLPAIPSSYKNPTTADEPVTLHEILLAEKLDLEAKVKRTNRRRRWLKANELLVRTLLSYCSIHGSQGGGLASVRMELILLLQELQQDRRFSTGGSDSALNLNQPQLSSPLAYPTSLPLLAASVAGTEIITTDPVRHLESQIRDLLRSIVGLSCVPVPGKISFGQMSLIRDLALALSACLYQALCSSDAWSLQQQQQEQQQGSVGPLARLAVVFRAMHNIGVKNYVKREEPQLQPASSPSKWPGVTSLRALLAREKDEDAPRLLTLLCEAFVAIYVSLLCYSMAACDSHVLYRLAGLQPTESMWGSIYGGGAKQLVRVTTTSTSTLQGSQGLGTSSDGGSPQPPGSPSTSTMDVAKQRVRLHIKLLQQIGTPASMGGGLTSVAANTSMGSLSSRKPSLPQGSEDMPTYKEVFVAPKLSLVACLMKKPTLPVEKVSYDYDSSASDVDEVDAEADGENESDNDDFWEELDSSKRAAAKKTGANSGDSEHSKADSISWHAIRLSVTRLCIGKMEEFLRVAGVEPTDLPVVSPLSHAVTRTMHQWCAWLQRQLEAAGPPPPNYIPGCVVENATTGPPILKYRSILDPSNTPFLTKEANARPIRRLWCFLVRQEKVQDIFIRLVFGKKHGAPHSSGANNADSISLYSDVVCQDDLTTDTITAISGGGTDRLQDPVRIIHKDQDIISAFCINSTNGGVLALANGKEIQELDITPLLDMQSAVLEDECELDLLGLDRDPDSNASSYLVVQTPGDRNLLNQMNGISGSASTAHFPSYAPSASNSMVPPGGPTLPVTGRGTTLPKGLTFPGSQHPPFFQLVLRRSKLLLTPLRKHKVDGVRRMTAHPLLPLYIAGQGDGSVSIWEWGHVGVVCQPRTPGTYAKVNRLRFNSQGNKFGAADGDGHVALWTLRLGGGSAPHRPFFSHQCHSKGTSDFVFLGSSSILATTGHSSESRNVVLWDTLMPQRKAVIHSFVCHENGGTSLLYASQHQLLISAGRKGIVCLWDLRQRTLRHKFTAHESSVAVKCMALDPNEEFFATGSADGDIKVWSLATQHLLYAFPAEHSRSSFFRSMGQGNGVNQLHLDTSGRLFSCGSDGSMKLRQLPYAGSRESAVSTLY</sequence>
<dbReference type="Pfam" id="PF00400">
    <property type="entry name" value="WD40"/>
    <property type="match status" value="1"/>
</dbReference>
<dbReference type="SUPFAM" id="SSF50978">
    <property type="entry name" value="WD40 repeat-like"/>
    <property type="match status" value="2"/>
</dbReference>
<feature type="compositionally biased region" description="Basic and acidic residues" evidence="1">
    <location>
        <begin position="173"/>
        <end position="184"/>
    </location>
</feature>